<evidence type="ECO:0000256" key="1">
    <source>
        <dbReference type="ARBA" id="ARBA00022443"/>
    </source>
</evidence>
<feature type="region of interest" description="Disordered" evidence="4">
    <location>
        <begin position="154"/>
        <end position="174"/>
    </location>
</feature>
<dbReference type="Pfam" id="PF14604">
    <property type="entry name" value="SH3_9"/>
    <property type="match status" value="1"/>
</dbReference>
<sequence length="469" mass="52432">MQSVQRQFGRLMKRSADDNQVAILLKDFEQVDNLLNKIVDSTKAWRDAWSSLLTHQDRMLIEFDSLYSPIIGGAEPSSHTPVLTPDATLARTAKLKAEYEDLRKELLEELTAIDHRMIDPASQARECLIPFKKIIKKRDDRKLDYERCQGRVDSYTKKAKRSDRENASLSKAEEDLSKATMEYHAADEHLRKHLPPLITAIFSLLPRMLSAQIEIQNKILAHYYTVIFNYCEQEQFPSDPPQPLDLTVKEWEQACLPVQQKIEDFATLANGKAVWSGSRPPNDRRPSNTLNRLRSNLNFPAQQASATAPADVKPISAYNNKPALGARSKSTPSASVTHNVPPLTKSPVSSFHSSSPIEIRTPSSTRSTATGSSEQYLEGFSPHKVLSTQTSPGLVGKKKPPPPPPKPRSASSYASFVTALYDFGGQSVGDLTFQTGDRIRVLKKTDSTDDWWEGELHGTRGSFPANYVE</sequence>
<feature type="compositionally biased region" description="Polar residues" evidence="4">
    <location>
        <begin position="328"/>
        <end position="338"/>
    </location>
</feature>
<dbReference type="PANTHER" id="PTHR47174">
    <property type="entry name" value="BRIDGING INTEGRATOR 3"/>
    <property type="match status" value="1"/>
</dbReference>
<feature type="compositionally biased region" description="Low complexity" evidence="4">
    <location>
        <begin position="346"/>
        <end position="355"/>
    </location>
</feature>
<dbReference type="EMBL" id="JBFXLT010000046">
    <property type="protein sequence ID" value="KAL2812589.1"/>
    <property type="molecule type" value="Genomic_DNA"/>
</dbReference>
<evidence type="ECO:0000256" key="3">
    <source>
        <dbReference type="SAM" id="Coils"/>
    </source>
</evidence>
<dbReference type="InterPro" id="IPR027267">
    <property type="entry name" value="AH/BAR_dom_sf"/>
</dbReference>
<evidence type="ECO:0000259" key="5">
    <source>
        <dbReference type="PROSITE" id="PS50002"/>
    </source>
</evidence>
<dbReference type="InterPro" id="IPR004148">
    <property type="entry name" value="BAR_dom"/>
</dbReference>
<dbReference type="PRINTS" id="PR00452">
    <property type="entry name" value="SH3DOMAIN"/>
</dbReference>
<dbReference type="PANTHER" id="PTHR47174:SF2">
    <property type="entry name" value="SH3 DOMAIN SIGNALLING PROTEIN (AFU_ORTHOLOGUE AFUA_5G07670)"/>
    <property type="match status" value="1"/>
</dbReference>
<name>A0ABR4HAT4_9EURO</name>
<protein>
    <recommendedName>
        <fullName evidence="9">SH3 domain-containing protein</fullName>
    </recommendedName>
</protein>
<proteinExistence type="predicted"/>
<accession>A0ABR4HAT4</accession>
<keyword evidence="8" id="KW-1185">Reference proteome</keyword>
<dbReference type="Proteomes" id="UP001610334">
    <property type="component" value="Unassembled WGS sequence"/>
</dbReference>
<dbReference type="InterPro" id="IPR001452">
    <property type="entry name" value="SH3_domain"/>
</dbReference>
<dbReference type="Gene3D" id="1.20.1270.60">
    <property type="entry name" value="Arfaptin homology (AH) domain/BAR domain"/>
    <property type="match status" value="1"/>
</dbReference>
<dbReference type="SUPFAM" id="SSF103657">
    <property type="entry name" value="BAR/IMD domain-like"/>
    <property type="match status" value="1"/>
</dbReference>
<gene>
    <name evidence="7" type="ORF">BJX63DRAFT_240250</name>
</gene>
<dbReference type="Pfam" id="PF03114">
    <property type="entry name" value="BAR"/>
    <property type="match status" value="1"/>
</dbReference>
<comment type="caution">
    <text evidence="7">The sequence shown here is derived from an EMBL/GenBank/DDBJ whole genome shotgun (WGS) entry which is preliminary data.</text>
</comment>
<dbReference type="CDD" id="cd07599">
    <property type="entry name" value="BAR_Rvs167p"/>
    <property type="match status" value="1"/>
</dbReference>
<dbReference type="InterPro" id="IPR046982">
    <property type="entry name" value="BIN3/RVS161-like"/>
</dbReference>
<keyword evidence="1 2" id="KW-0728">SH3 domain</keyword>
<feature type="coiled-coil region" evidence="3">
    <location>
        <begin position="89"/>
        <end position="116"/>
    </location>
</feature>
<evidence type="ECO:0000256" key="2">
    <source>
        <dbReference type="PROSITE-ProRule" id="PRU00192"/>
    </source>
</evidence>
<feature type="domain" description="BAR" evidence="6">
    <location>
        <begin position="6"/>
        <end position="253"/>
    </location>
</feature>
<evidence type="ECO:0000259" key="6">
    <source>
        <dbReference type="PROSITE" id="PS51021"/>
    </source>
</evidence>
<feature type="compositionally biased region" description="Polar residues" evidence="4">
    <location>
        <begin position="361"/>
        <end position="375"/>
    </location>
</feature>
<evidence type="ECO:0000313" key="8">
    <source>
        <dbReference type="Proteomes" id="UP001610334"/>
    </source>
</evidence>
<reference evidence="7 8" key="1">
    <citation type="submission" date="2024-07" db="EMBL/GenBank/DDBJ databases">
        <title>Section-level genome sequencing and comparative genomics of Aspergillus sections Usti and Cavernicolus.</title>
        <authorList>
            <consortium name="Lawrence Berkeley National Laboratory"/>
            <person name="Nybo J.L."/>
            <person name="Vesth T.C."/>
            <person name="Theobald S."/>
            <person name="Frisvad J.C."/>
            <person name="Larsen T.O."/>
            <person name="Kjaerboelling I."/>
            <person name="Rothschild-Mancinelli K."/>
            <person name="Lyhne E.K."/>
            <person name="Kogle M.E."/>
            <person name="Barry K."/>
            <person name="Clum A."/>
            <person name="Na H."/>
            <person name="Ledsgaard L."/>
            <person name="Lin J."/>
            <person name="Lipzen A."/>
            <person name="Kuo A."/>
            <person name="Riley R."/>
            <person name="Mondo S."/>
            <person name="Labutti K."/>
            <person name="Haridas S."/>
            <person name="Pangalinan J."/>
            <person name="Salamov A.A."/>
            <person name="Simmons B.A."/>
            <person name="Magnuson J.K."/>
            <person name="Chen J."/>
            <person name="Drula E."/>
            <person name="Henrissat B."/>
            <person name="Wiebenga A."/>
            <person name="Lubbers R.J."/>
            <person name="Gomes A.C."/>
            <person name="Makela M.R."/>
            <person name="Stajich J."/>
            <person name="Grigoriev I.V."/>
            <person name="Mortensen U.H."/>
            <person name="De Vries R.P."/>
            <person name="Baker S.E."/>
            <person name="Andersen M.R."/>
        </authorList>
    </citation>
    <scope>NUCLEOTIDE SEQUENCE [LARGE SCALE GENOMIC DNA]</scope>
    <source>
        <strain evidence="7 8">CBS 588.65</strain>
    </source>
</reference>
<dbReference type="InterPro" id="IPR036028">
    <property type="entry name" value="SH3-like_dom_sf"/>
</dbReference>
<organism evidence="7 8">
    <name type="scientific">Aspergillus granulosus</name>
    <dbReference type="NCBI Taxonomy" id="176169"/>
    <lineage>
        <taxon>Eukaryota</taxon>
        <taxon>Fungi</taxon>
        <taxon>Dikarya</taxon>
        <taxon>Ascomycota</taxon>
        <taxon>Pezizomycotina</taxon>
        <taxon>Eurotiomycetes</taxon>
        <taxon>Eurotiomycetidae</taxon>
        <taxon>Eurotiales</taxon>
        <taxon>Aspergillaceae</taxon>
        <taxon>Aspergillus</taxon>
        <taxon>Aspergillus subgen. Nidulantes</taxon>
    </lineage>
</organism>
<dbReference type="PROSITE" id="PS51021">
    <property type="entry name" value="BAR"/>
    <property type="match status" value="1"/>
</dbReference>
<dbReference type="SMART" id="SM00326">
    <property type="entry name" value="SH3"/>
    <property type="match status" value="1"/>
</dbReference>
<evidence type="ECO:0008006" key="9">
    <source>
        <dbReference type="Google" id="ProtNLM"/>
    </source>
</evidence>
<dbReference type="SUPFAM" id="SSF50044">
    <property type="entry name" value="SH3-domain"/>
    <property type="match status" value="1"/>
</dbReference>
<dbReference type="Gene3D" id="2.30.30.40">
    <property type="entry name" value="SH3 Domains"/>
    <property type="match status" value="1"/>
</dbReference>
<feature type="region of interest" description="Disordered" evidence="4">
    <location>
        <begin position="321"/>
        <end position="411"/>
    </location>
</feature>
<evidence type="ECO:0000256" key="4">
    <source>
        <dbReference type="SAM" id="MobiDB-lite"/>
    </source>
</evidence>
<evidence type="ECO:0000313" key="7">
    <source>
        <dbReference type="EMBL" id="KAL2812589.1"/>
    </source>
</evidence>
<keyword evidence="3" id="KW-0175">Coiled coil</keyword>
<feature type="domain" description="SH3" evidence="5">
    <location>
        <begin position="412"/>
        <end position="469"/>
    </location>
</feature>
<dbReference type="PROSITE" id="PS50002">
    <property type="entry name" value="SH3"/>
    <property type="match status" value="1"/>
</dbReference>